<evidence type="ECO:0000313" key="2">
    <source>
        <dbReference type="EMBL" id="KJR84581.1"/>
    </source>
</evidence>
<feature type="region of interest" description="Disordered" evidence="1">
    <location>
        <begin position="111"/>
        <end position="241"/>
    </location>
</feature>
<feature type="region of interest" description="Disordered" evidence="1">
    <location>
        <begin position="1"/>
        <end position="23"/>
    </location>
</feature>
<feature type="compositionally biased region" description="Low complexity" evidence="1">
    <location>
        <begin position="381"/>
        <end position="393"/>
    </location>
</feature>
<feature type="compositionally biased region" description="Low complexity" evidence="1">
    <location>
        <begin position="118"/>
        <end position="144"/>
    </location>
</feature>
<organism evidence="2 3">
    <name type="scientific">Sporothrix schenckii 1099-18</name>
    <dbReference type="NCBI Taxonomy" id="1397361"/>
    <lineage>
        <taxon>Eukaryota</taxon>
        <taxon>Fungi</taxon>
        <taxon>Dikarya</taxon>
        <taxon>Ascomycota</taxon>
        <taxon>Pezizomycotina</taxon>
        <taxon>Sordariomycetes</taxon>
        <taxon>Sordariomycetidae</taxon>
        <taxon>Ophiostomatales</taxon>
        <taxon>Ophiostomataceae</taxon>
        <taxon>Sporothrix</taxon>
    </lineage>
</organism>
<feature type="region of interest" description="Disordered" evidence="1">
    <location>
        <begin position="669"/>
        <end position="688"/>
    </location>
</feature>
<name>A0A0F2M8U0_SPOSC</name>
<dbReference type="RefSeq" id="XP_016587257.1">
    <property type="nucleotide sequence ID" value="XM_016735354.1"/>
</dbReference>
<dbReference type="KEGG" id="ssck:SPSK_08766"/>
<dbReference type="AlphaFoldDB" id="A0A0F2M8U0"/>
<feature type="region of interest" description="Disordered" evidence="1">
    <location>
        <begin position="572"/>
        <end position="653"/>
    </location>
</feature>
<feature type="compositionally biased region" description="Low complexity" evidence="1">
    <location>
        <begin position="484"/>
        <end position="507"/>
    </location>
</feature>
<reference evidence="2 3" key="1">
    <citation type="journal article" date="2014" name="BMC Genomics">
        <title>Comparative genomics of the major fungal agents of human and animal Sporotrichosis: Sporothrix schenckii and Sporothrix brasiliensis.</title>
        <authorList>
            <person name="Teixeira M.M."/>
            <person name="de Almeida L.G."/>
            <person name="Kubitschek-Barreira P."/>
            <person name="Alves F.L."/>
            <person name="Kioshima E.S."/>
            <person name="Abadio A.K."/>
            <person name="Fernandes L."/>
            <person name="Derengowski L.S."/>
            <person name="Ferreira K.S."/>
            <person name="Souza R.C."/>
            <person name="Ruiz J.C."/>
            <person name="de Andrade N.C."/>
            <person name="Paes H.C."/>
            <person name="Nicola A.M."/>
            <person name="Albuquerque P."/>
            <person name="Gerber A.L."/>
            <person name="Martins V.P."/>
            <person name="Peconick L.D."/>
            <person name="Neto A.V."/>
            <person name="Chaucanez C.B."/>
            <person name="Silva P.A."/>
            <person name="Cunha O.L."/>
            <person name="de Oliveira F.F."/>
            <person name="dos Santos T.C."/>
            <person name="Barros A.L."/>
            <person name="Soares M.A."/>
            <person name="de Oliveira L.M."/>
            <person name="Marini M.M."/>
            <person name="Villalobos-Duno H."/>
            <person name="Cunha M.M."/>
            <person name="de Hoog S."/>
            <person name="da Silveira J.F."/>
            <person name="Henrissat B."/>
            <person name="Nino-Vega G.A."/>
            <person name="Cisalpino P.S."/>
            <person name="Mora-Montes H.M."/>
            <person name="Almeida S.R."/>
            <person name="Stajich J.E."/>
            <person name="Lopes-Bezerra L.M."/>
            <person name="Vasconcelos A.T."/>
            <person name="Felipe M.S."/>
        </authorList>
    </citation>
    <scope>NUCLEOTIDE SEQUENCE [LARGE SCALE GENOMIC DNA]</scope>
    <source>
        <strain evidence="2 3">1099-18</strain>
    </source>
</reference>
<feature type="compositionally biased region" description="Polar residues" evidence="1">
    <location>
        <begin position="356"/>
        <end position="380"/>
    </location>
</feature>
<feature type="compositionally biased region" description="Polar residues" evidence="1">
    <location>
        <begin position="282"/>
        <end position="294"/>
    </location>
</feature>
<comment type="caution">
    <text evidence="2">The sequence shown here is derived from an EMBL/GenBank/DDBJ whole genome shotgun (WGS) entry which is preliminary data.</text>
</comment>
<feature type="region of interest" description="Disordered" evidence="1">
    <location>
        <begin position="480"/>
        <end position="509"/>
    </location>
</feature>
<dbReference type="OrthoDB" id="3550599at2759"/>
<dbReference type="VEuPathDB" id="FungiDB:SPSK_08766"/>
<proteinExistence type="predicted"/>
<evidence type="ECO:0000313" key="3">
    <source>
        <dbReference type="Proteomes" id="UP000033710"/>
    </source>
</evidence>
<dbReference type="Proteomes" id="UP000033710">
    <property type="component" value="Unassembled WGS sequence"/>
</dbReference>
<reference evidence="2 3" key="2">
    <citation type="journal article" date="2015" name="Eukaryot. Cell">
        <title>Asexual propagation of a virulent clone complex in a human and feline outbreak of sporotrichosis.</title>
        <authorList>
            <person name="Teixeira Mde M."/>
            <person name="Rodrigues A.M."/>
            <person name="Tsui C.K."/>
            <person name="de Almeida L.G."/>
            <person name="Van Diepeningen A.D."/>
            <person name="van den Ende B.G."/>
            <person name="Fernandes G.F."/>
            <person name="Kano R."/>
            <person name="Hamelin R.C."/>
            <person name="Lopes-Bezerra L.M."/>
            <person name="Vasconcelos A.T."/>
            <person name="de Hoog S."/>
            <person name="de Camargo Z.P."/>
            <person name="Felipe M.S."/>
        </authorList>
    </citation>
    <scope>NUCLEOTIDE SEQUENCE [LARGE SCALE GENOMIC DNA]</scope>
    <source>
        <strain evidence="2 3">1099-18</strain>
    </source>
</reference>
<feature type="compositionally biased region" description="Low complexity" evidence="1">
    <location>
        <begin position="158"/>
        <end position="173"/>
    </location>
</feature>
<gene>
    <name evidence="2" type="ORF">SPSK_08766</name>
</gene>
<dbReference type="GeneID" id="27670631"/>
<feature type="compositionally biased region" description="Polar residues" evidence="1">
    <location>
        <begin position="611"/>
        <end position="628"/>
    </location>
</feature>
<feature type="region of interest" description="Disordered" evidence="1">
    <location>
        <begin position="256"/>
        <end position="422"/>
    </location>
</feature>
<sequence>MRDASLPDTSAPPRRSGYDVHGRLFSDPLSSRDGIMNSILQGTAHDSTLPRLRGATDGLPSDGPHSGAGIDIAEHSPVSLPPEPCTFPGCLALTWMTTPFCIQHLTRIRPKKQNGKSAPTTTGAGTTATTAAAKATPATIATPIHKSGDTSAHVSGNPSPRASQPAAAVASKAETPLPTSDAPRLPRNAVLSPELSTTYMRRKTAPGSGSRPASAARPSLLPGVGQHAATNGAPVTPASRANGESLAGSYFSSLHTASRQNGTADHLPNGRDESSIKEKDSSNANGGNTILTPSESPPELRALHHSKKRPRSDYGNGAQRAQTNEAPTPRVPAEGDKGVGTNVTERPNEVNGETFPPTTQASNTQDAQASASASNIVGNSQPQTNAPAAQAPTIHNSKAGPGRDADDAAAEPSTSKRLGLRLSLQRRIQERDKAQASNAANGTPQAAKAAMTFSLDTYIYSQGEDVAPLPPPPEVAKSRERLEAASAAAAAPLPTSYSSVSSSTSSSARKAPDFVYAHIDPRVHWTRARPKAWHDAKQKEIAARGGRKANFGKAVQRSAAARRRAVAAAAATAASTVSSETSESPTDEPPTSATNGDMNMNMNMNMNTNTGPDSAANSTTRGSTQKASTTQAPTGAAPPPQVPSVWTGELPTEVTSNKPWMALLGKLALDEEAWPVKPKPSGRSKGRQ</sequence>
<feature type="compositionally biased region" description="Low complexity" evidence="1">
    <location>
        <begin position="205"/>
        <end position="223"/>
    </location>
</feature>
<dbReference type="EMBL" id="AXCR01000007">
    <property type="protein sequence ID" value="KJR84581.1"/>
    <property type="molecule type" value="Genomic_DNA"/>
</dbReference>
<evidence type="ECO:0000256" key="1">
    <source>
        <dbReference type="SAM" id="MobiDB-lite"/>
    </source>
</evidence>
<accession>A0A0F2M8U0</accession>
<feature type="compositionally biased region" description="Low complexity" evidence="1">
    <location>
        <begin position="572"/>
        <end position="610"/>
    </location>
</feature>
<feature type="region of interest" description="Disordered" evidence="1">
    <location>
        <begin position="55"/>
        <end position="75"/>
    </location>
</feature>
<protein>
    <submittedName>
        <fullName evidence="2">Uncharacterized protein</fullName>
    </submittedName>
</protein>
<feature type="compositionally biased region" description="Basic and acidic residues" evidence="1">
    <location>
        <begin position="268"/>
        <end position="281"/>
    </location>
</feature>